<protein>
    <submittedName>
        <fullName evidence="1">Uncharacterized protein</fullName>
    </submittedName>
</protein>
<proteinExistence type="predicted"/>
<accession>A0A7S1T893</accession>
<sequence>MTVKPPGMFCLLPGKHLCSVKAHGHMFSCGHSGSDYERGVRPSFYSQYTTIVNADDWWKLRIFIPSKEEFAVSLDGRSAGSTIHYLLQGKCIEGKRVLL</sequence>
<gene>
    <name evidence="1" type="ORF">CCAE0312_LOCUS635</name>
</gene>
<reference evidence="1" key="1">
    <citation type="submission" date="2021-01" db="EMBL/GenBank/DDBJ databases">
        <authorList>
            <person name="Corre E."/>
            <person name="Pelletier E."/>
            <person name="Niang G."/>
            <person name="Scheremetjew M."/>
            <person name="Finn R."/>
            <person name="Kale V."/>
            <person name="Holt S."/>
            <person name="Cochrane G."/>
            <person name="Meng A."/>
            <person name="Brown T."/>
            <person name="Cohen L."/>
        </authorList>
    </citation>
    <scope>NUCLEOTIDE SEQUENCE</scope>
    <source>
        <strain evidence="1">SAG 36.94</strain>
    </source>
</reference>
<dbReference type="EMBL" id="HBGH01001297">
    <property type="protein sequence ID" value="CAD9222902.1"/>
    <property type="molecule type" value="Transcribed_RNA"/>
</dbReference>
<dbReference type="AlphaFoldDB" id="A0A7S1T893"/>
<evidence type="ECO:0000313" key="1">
    <source>
        <dbReference type="EMBL" id="CAD9222902.1"/>
    </source>
</evidence>
<name>A0A7S1T893_9RHOD</name>
<organism evidence="1">
    <name type="scientific">Compsopogon caeruleus</name>
    <dbReference type="NCBI Taxonomy" id="31354"/>
    <lineage>
        <taxon>Eukaryota</taxon>
        <taxon>Rhodophyta</taxon>
        <taxon>Compsopogonophyceae</taxon>
        <taxon>Compsopogonales</taxon>
        <taxon>Compsopogonaceae</taxon>
        <taxon>Compsopogon</taxon>
    </lineage>
</organism>